<dbReference type="EMBL" id="JARKHS020032249">
    <property type="protein sequence ID" value="KAK8760328.1"/>
    <property type="molecule type" value="Genomic_DNA"/>
</dbReference>
<dbReference type="PANTHER" id="PTHR24302:SF15">
    <property type="entry name" value="FATTY-ACID PEROXYGENASE"/>
    <property type="match status" value="1"/>
</dbReference>
<dbReference type="SUPFAM" id="SSF48264">
    <property type="entry name" value="Cytochrome P450"/>
    <property type="match status" value="1"/>
</dbReference>
<evidence type="ECO:0000256" key="13">
    <source>
        <dbReference type="RuleBase" id="RU000461"/>
    </source>
</evidence>
<evidence type="ECO:0000256" key="3">
    <source>
        <dbReference type="ARBA" id="ARBA00004406"/>
    </source>
</evidence>
<evidence type="ECO:0008006" key="16">
    <source>
        <dbReference type="Google" id="ProtNLM"/>
    </source>
</evidence>
<evidence type="ECO:0000313" key="14">
    <source>
        <dbReference type="EMBL" id="KAK8760328.1"/>
    </source>
</evidence>
<dbReference type="Gene3D" id="1.10.630.10">
    <property type="entry name" value="Cytochrome P450"/>
    <property type="match status" value="1"/>
</dbReference>
<proteinExistence type="inferred from homology"/>
<dbReference type="InterPro" id="IPR017972">
    <property type="entry name" value="Cyt_P450_CS"/>
</dbReference>
<dbReference type="PRINTS" id="PR00463">
    <property type="entry name" value="EP450I"/>
</dbReference>
<keyword evidence="7" id="KW-0492">Microsome</keyword>
<dbReference type="Proteomes" id="UP001321473">
    <property type="component" value="Unassembled WGS sequence"/>
</dbReference>
<organism evidence="14 15">
    <name type="scientific">Amblyomma americanum</name>
    <name type="common">Lone star tick</name>
    <dbReference type="NCBI Taxonomy" id="6943"/>
    <lineage>
        <taxon>Eukaryota</taxon>
        <taxon>Metazoa</taxon>
        <taxon>Ecdysozoa</taxon>
        <taxon>Arthropoda</taxon>
        <taxon>Chelicerata</taxon>
        <taxon>Arachnida</taxon>
        <taxon>Acari</taxon>
        <taxon>Parasitiformes</taxon>
        <taxon>Ixodida</taxon>
        <taxon>Ixodoidea</taxon>
        <taxon>Ixodidae</taxon>
        <taxon>Amblyomminae</taxon>
        <taxon>Amblyomma</taxon>
    </lineage>
</organism>
<keyword evidence="6 12" id="KW-0479">Metal-binding</keyword>
<comment type="similarity">
    <text evidence="4 13">Belongs to the cytochrome P450 family.</text>
</comment>
<dbReference type="GO" id="GO:0005506">
    <property type="term" value="F:iron ion binding"/>
    <property type="evidence" value="ECO:0007669"/>
    <property type="project" value="InterPro"/>
</dbReference>
<gene>
    <name evidence="14" type="ORF">V5799_028405</name>
</gene>
<dbReference type="AlphaFoldDB" id="A0AAQ4DCY8"/>
<comment type="subcellular location">
    <subcellularLocation>
        <location evidence="3">Endoplasmic reticulum membrane</location>
        <topology evidence="3">Peripheral membrane protein</topology>
    </subcellularLocation>
    <subcellularLocation>
        <location evidence="2">Microsome membrane</location>
        <topology evidence="2">Peripheral membrane protein</topology>
    </subcellularLocation>
</comment>
<name>A0AAQ4DCY8_AMBAM</name>
<evidence type="ECO:0000256" key="2">
    <source>
        <dbReference type="ARBA" id="ARBA00004174"/>
    </source>
</evidence>
<accession>A0AAQ4DCY8</accession>
<dbReference type="Pfam" id="PF00067">
    <property type="entry name" value="p450"/>
    <property type="match status" value="1"/>
</dbReference>
<dbReference type="GO" id="GO:0016705">
    <property type="term" value="F:oxidoreductase activity, acting on paired donors, with incorporation or reduction of molecular oxygen"/>
    <property type="evidence" value="ECO:0007669"/>
    <property type="project" value="InterPro"/>
</dbReference>
<keyword evidence="7" id="KW-0256">Endoplasmic reticulum</keyword>
<dbReference type="GO" id="GO:0020037">
    <property type="term" value="F:heme binding"/>
    <property type="evidence" value="ECO:0007669"/>
    <property type="project" value="InterPro"/>
</dbReference>
<dbReference type="FunFam" id="1.10.630.10:FF:000182">
    <property type="entry name" value="Cytochrome P450 3A4"/>
    <property type="match status" value="1"/>
</dbReference>
<dbReference type="InterPro" id="IPR002401">
    <property type="entry name" value="Cyt_P450_E_grp-I"/>
</dbReference>
<dbReference type="GO" id="GO:0005789">
    <property type="term" value="C:endoplasmic reticulum membrane"/>
    <property type="evidence" value="ECO:0007669"/>
    <property type="project" value="UniProtKB-SubCell"/>
</dbReference>
<dbReference type="CDD" id="cd11055">
    <property type="entry name" value="CYP3A-like"/>
    <property type="match status" value="1"/>
</dbReference>
<evidence type="ECO:0000256" key="10">
    <source>
        <dbReference type="ARBA" id="ARBA00023033"/>
    </source>
</evidence>
<evidence type="ECO:0000256" key="8">
    <source>
        <dbReference type="ARBA" id="ARBA00023002"/>
    </source>
</evidence>
<evidence type="ECO:0000256" key="4">
    <source>
        <dbReference type="ARBA" id="ARBA00010617"/>
    </source>
</evidence>
<comment type="cofactor">
    <cofactor evidence="1 12">
        <name>heme</name>
        <dbReference type="ChEBI" id="CHEBI:30413"/>
    </cofactor>
</comment>
<evidence type="ECO:0000256" key="11">
    <source>
        <dbReference type="ARBA" id="ARBA00043906"/>
    </source>
</evidence>
<keyword evidence="8 13" id="KW-0560">Oxidoreductase</keyword>
<keyword evidence="10 13" id="KW-0503">Monooxygenase</keyword>
<dbReference type="PANTHER" id="PTHR24302">
    <property type="entry name" value="CYTOCHROME P450 FAMILY 3"/>
    <property type="match status" value="1"/>
</dbReference>
<evidence type="ECO:0000313" key="15">
    <source>
        <dbReference type="Proteomes" id="UP001321473"/>
    </source>
</evidence>
<dbReference type="PRINTS" id="PR00385">
    <property type="entry name" value="P450"/>
</dbReference>
<evidence type="ECO:0000256" key="12">
    <source>
        <dbReference type="PIRSR" id="PIRSR602401-1"/>
    </source>
</evidence>
<keyword evidence="5 12" id="KW-0349">Heme</keyword>
<reference evidence="14 15" key="1">
    <citation type="journal article" date="2023" name="Arcadia Sci">
        <title>De novo assembly of a long-read Amblyomma americanum tick genome.</title>
        <authorList>
            <person name="Chou S."/>
            <person name="Poskanzer K.E."/>
            <person name="Rollins M."/>
            <person name="Thuy-Boun P.S."/>
        </authorList>
    </citation>
    <scope>NUCLEOTIDE SEQUENCE [LARGE SCALE GENOMIC DNA]</scope>
    <source>
        <strain evidence="14">F_SG_1</strain>
        <tissue evidence="14">Salivary glands</tissue>
    </source>
</reference>
<evidence type="ECO:0000256" key="7">
    <source>
        <dbReference type="ARBA" id="ARBA00022848"/>
    </source>
</evidence>
<protein>
    <recommendedName>
        <fullName evidence="16">Cytochrome</fullName>
    </recommendedName>
</protein>
<comment type="function">
    <text evidence="11">Cytochromes P450 are a group of heme-thiolate monooxygenases. They oxidize a variety of structurally unrelated compounds, including steroids, fatty acids, and xenobiotics.</text>
</comment>
<evidence type="ECO:0000256" key="5">
    <source>
        <dbReference type="ARBA" id="ARBA00022617"/>
    </source>
</evidence>
<comment type="caution">
    <text evidence="14">The sequence shown here is derived from an EMBL/GenBank/DDBJ whole genome shotgun (WGS) entry which is preliminary data.</text>
</comment>
<dbReference type="InterPro" id="IPR001128">
    <property type="entry name" value="Cyt_P450"/>
</dbReference>
<evidence type="ECO:0000256" key="9">
    <source>
        <dbReference type="ARBA" id="ARBA00023004"/>
    </source>
</evidence>
<dbReference type="GO" id="GO:0008395">
    <property type="term" value="F:steroid hydroxylase activity"/>
    <property type="evidence" value="ECO:0007669"/>
    <property type="project" value="TreeGrafter"/>
</dbReference>
<keyword evidence="15" id="KW-1185">Reference proteome</keyword>
<dbReference type="PROSITE" id="PS00086">
    <property type="entry name" value="CYTOCHROME_P450"/>
    <property type="match status" value="1"/>
</dbReference>
<sequence>MKQMAPIVRSCVDGMMEVLEERYQSHEPVDMLKAAQGYSLDVITKCAFAWQVNCQKNPNDPLLLGVRKIFEEAESPAVQNAIRFPVLRSVLTALYRLSDYYRVMHRMIDNLCHVIALRRQGQKPTATDMLQLMLEAQAGAEDTHPEAARRDVHLIEDRHVVGNAFIFLAAGFETTATSLGFLVYLLATHPDEQERLCAEMEASFGEDEPTYEGAQSLKRLDMVVQESLRIYPPVVLFVSRRCQKDTTIMGQFFPAGVNIMIPTWHLHHDPALWQDPFEFRPERFDPEGNGNLPQHPAAFLPFGMGPRLCIGKRFALLELKMAACRILREYRLLPCEKTPIKLVVPSIIINPERGVLVKLERRRVDSKSAATNTSRETAAP</sequence>
<keyword evidence="9 12" id="KW-0408">Iron</keyword>
<evidence type="ECO:0000256" key="1">
    <source>
        <dbReference type="ARBA" id="ARBA00001971"/>
    </source>
</evidence>
<evidence type="ECO:0000256" key="6">
    <source>
        <dbReference type="ARBA" id="ARBA00022723"/>
    </source>
</evidence>
<feature type="binding site" description="axial binding residue" evidence="12">
    <location>
        <position position="309"/>
    </location>
    <ligand>
        <name>heme</name>
        <dbReference type="ChEBI" id="CHEBI:30413"/>
    </ligand>
    <ligandPart>
        <name>Fe</name>
        <dbReference type="ChEBI" id="CHEBI:18248"/>
    </ligandPart>
</feature>
<dbReference type="InterPro" id="IPR036396">
    <property type="entry name" value="Cyt_P450_sf"/>
</dbReference>
<dbReference type="InterPro" id="IPR050705">
    <property type="entry name" value="Cytochrome_P450_3A"/>
</dbReference>